<feature type="non-terminal residue" evidence="1">
    <location>
        <position position="353"/>
    </location>
</feature>
<reference evidence="1 2" key="1">
    <citation type="journal article" date="2018" name="Genome Biol. Evol.">
        <title>Multiple Roots of Fruiting Body Formation in Amoebozoa.</title>
        <authorList>
            <person name="Hillmann F."/>
            <person name="Forbes G."/>
            <person name="Novohradska S."/>
            <person name="Ferling I."/>
            <person name="Riege K."/>
            <person name="Groth M."/>
            <person name="Westermann M."/>
            <person name="Marz M."/>
            <person name="Spaller T."/>
            <person name="Winckler T."/>
            <person name="Schaap P."/>
            <person name="Glockner G."/>
        </authorList>
    </citation>
    <scope>NUCLEOTIDE SEQUENCE [LARGE SCALE GENOMIC DNA]</scope>
    <source>
        <strain evidence="1 2">Jena</strain>
    </source>
</reference>
<name>A0A2P6MQE5_9EUKA</name>
<gene>
    <name evidence="1" type="ORF">PROFUN_16564</name>
</gene>
<protein>
    <submittedName>
        <fullName evidence="1">Uncharacterized protein</fullName>
    </submittedName>
</protein>
<keyword evidence="2" id="KW-1185">Reference proteome</keyword>
<dbReference type="InParanoid" id="A0A2P6MQE5"/>
<evidence type="ECO:0000313" key="1">
    <source>
        <dbReference type="EMBL" id="PRP73925.1"/>
    </source>
</evidence>
<accession>A0A2P6MQE5</accession>
<comment type="caution">
    <text evidence="1">The sequence shown here is derived from an EMBL/GenBank/DDBJ whole genome shotgun (WGS) entry which is preliminary data.</text>
</comment>
<dbReference type="Proteomes" id="UP000241769">
    <property type="component" value="Unassembled WGS sequence"/>
</dbReference>
<dbReference type="AlphaFoldDB" id="A0A2P6MQE5"/>
<evidence type="ECO:0000313" key="2">
    <source>
        <dbReference type="Proteomes" id="UP000241769"/>
    </source>
</evidence>
<dbReference type="EMBL" id="MDYQ01000521">
    <property type="protein sequence ID" value="PRP73925.1"/>
    <property type="molecule type" value="Genomic_DNA"/>
</dbReference>
<sequence length="353" mass="39702">MSINEGKPVLSSPKACQHGVSLSKYEYTWKMMCMGLNVIAATPSSARLYRIIKIQPVQQSRDLDHTQVDAQLYHRRLSFIVWSVFNLTYIFRSSVRIAPYFLRLRLERPQVLFRIPLSVRRPFEHFSRFRVRIVHRPLQWFTFRAIYKTPAIVFGVCLHFLTVTSDLVHHIPSANIMVFTYRKHPYTQGDIEEKSDVALSSGQLASAFSFQPDSVRIKRSDGVTADIIAAIDNTIYTVHGTPAAQAAPAGPLWGSTGLSGSSSHSGGPEDLSVYIPTIFYSHRGACCGPYVIAGLGGNLNTRVHIDRVLAPFTTVPTMIDEERMKRLLSSDLGSKFYWPDTLVKDYPSLFQSG</sequence>
<proteinExistence type="predicted"/>
<organism evidence="1 2">
    <name type="scientific">Planoprotostelium fungivorum</name>
    <dbReference type="NCBI Taxonomy" id="1890364"/>
    <lineage>
        <taxon>Eukaryota</taxon>
        <taxon>Amoebozoa</taxon>
        <taxon>Evosea</taxon>
        <taxon>Variosea</taxon>
        <taxon>Cavosteliida</taxon>
        <taxon>Cavosteliaceae</taxon>
        <taxon>Planoprotostelium</taxon>
    </lineage>
</organism>